<dbReference type="Proteomes" id="UP000682138">
    <property type="component" value="Genome"/>
</dbReference>
<evidence type="ECO:0000256" key="6">
    <source>
        <dbReference type="ARBA" id="ARBA00031012"/>
    </source>
</evidence>
<evidence type="ECO:0000256" key="4">
    <source>
        <dbReference type="ARBA" id="ARBA00030285"/>
    </source>
</evidence>
<proteinExistence type="predicted"/>
<accession>A0A7D0IQ07</accession>
<keyword evidence="9" id="KW-1185">Reference proteome</keyword>
<evidence type="ECO:0000259" key="7">
    <source>
        <dbReference type="PROSITE" id="PS50525"/>
    </source>
</evidence>
<keyword evidence="8" id="KW-0548">Nucleotidyltransferase</keyword>
<dbReference type="EC" id="2.7.7.48" evidence="1"/>
<organism evidence="8 9">
    <name type="scientific">Pear chlorotic leaf spot-associated virus</name>
    <dbReference type="NCBI Taxonomy" id="2603627"/>
    <lineage>
        <taxon>Viruses</taxon>
        <taxon>Riboviria</taxon>
        <taxon>Orthornavirae</taxon>
        <taxon>Negarnaviricota</taxon>
        <taxon>Polyploviricotina</taxon>
        <taxon>Bunyaviricetes</taxon>
        <taxon>Elliovirales</taxon>
        <taxon>Fimoviridae</taxon>
        <taxon>Emaravirus</taxon>
        <taxon>Emaravirus pyri</taxon>
    </lineage>
</organism>
<keyword evidence="3" id="KW-0808">Transferase</keyword>
<evidence type="ECO:0000313" key="9">
    <source>
        <dbReference type="Proteomes" id="UP000682138"/>
    </source>
</evidence>
<dbReference type="GeneID" id="80550573"/>
<sequence length="2314" mass="268421">MTSAKIEVNALLTELQANKEFFTTDQIINQFKIIYDVLGGYTQPRSIGKQPQVLYNKLKNDINYRNLNDPFFTLLTNLEFTSANRLYIDVVATVIQVVEMYRHDLMLEVIAEQLESAGYEVKARDFKLSDFFSVVQNKSSDLLLLKDGRHIVVELKMRDPIYLDMKSFYQKYKLSDDYDVVVMNFNSGGFTYYGDQTFQDSVSIESEDYRIINQLIEWPKKMRQSYSCFDLFNKLMSDFDMPSDVPFITGFKESCQELPQYKEIEALYGPYFLQVLDAIDNFNYLNPKTQDQLESAGEAAYSYAESNLLPDSRATYEQMLQSGSYDSYTKLNMNVHDYIDATNKEKYLIKSSYSPSLYVPFNSSEKVGVSRVEHYNQVFSEPLDILNKSEYATAAFSLIKNIMTDVDLGILLGVTSVDIKTQVSASVDVTPDKDSHSAKSKLLMKKSMALYDINMYVNNTFSYADHTVFRSKDIICGFQRKNYQNGLEHNKEAILFSQNLVDVQRVNELINNWNSYYNSFSESHDLRLYRQSFKDFKNFPNEKDSFDQFSYYAYSVSKLMKAMIALSTINTKKYRLVQNLDPNTITIMLPNGDIRDKMPIRYFTVVITKSLDVVELNKIMGIYASHAKVGDNYLVLSKVISPDLNRCKLLENSYVKYMLLKSYYMGFTGYEARRNLINFESILYTNMITLETLSVTENFKNLAMVAYSDYGNLETLIKDKFNPRLKNYTMMMLSDKMIRALVISNDQRSKILKAQNKVELTDDGYDLQNTGFRITDDLIMPISELSTCDPREILQEAYLIFYIGNKTLHGSPQELISLYHVPVEFEREYTQYLDSHSTVIQELTGDKSYGFSFNAMKCSIILAYSKQGGNKQKIRDSIQKELALEDHIMSRKQFSSTKSMMTEYVKDNRVVNLPPMSSMEDFGSWLKTVKIPEDVDSFINQSNKMIKDLNTKRRVQQKQASEIYFDKSNKPSPRDTLFPMLTGTHRDGGVVITAKPTRFCRFCMNDVKNASSNKVFDEVLQLTKDKDMRTLRNVLNEMKTDTTDNHFRIFNKDQRTHTDREIYTGNIQSRLCLYPIEKLFLSHDKLLDQEAITISGDIKHKKMYDQRHQLIRSVRNKFDRKTHKANILLSVSSDASKWSARDAYIKYIMCIAFNPYLLPDEKWFYMYFMCRYYYKYIVVTDNVMTSLYELCSLGKSGPFEDITNSYQSNYFLVRSNWLQGNLNRLSSFVHYCSALMVEVTLNVLNDKYGDQSSMAYMVHSDDSSYDFYMILNESNITDLGYRSDYGRFIISIIKTVEKSHSIILNEKKTYISSFYKEFLSTLLVGNVLSYFYVADLLPISSDLAYKTPLDDLASLSSFIQNAFAHSAPYRMLDASIHLINYVALSTYNLNNNSGKSALEHFYKAEESDSFSMVPITIMPSYRLPVNMAGIIPYYCTDAYYVLEGLLANFQLNHSEPIESQLTVDVVQQILPKMGSDWQNYVKACMYSYDSTVFAEESEDPYSQSAYDMAVSSIISVGGRKDRGKIPRYESYKEFLSRKEDILLKYTSHPEWIISRPKDLDLARDSVLANYLMPNFIESLAFSTPALDYGKRIIDSNKSMYRLNIKGFTSEKTYNITELYGTLKNQIISDQLDPAKLHAYLMTYLFSDKEVAYALQVWFTKKQIQTTAKVAMDLKVIMPASIFRRERGALSATSIIKDLLLNNTKVDVIDLKYEGIINYAYSLLTSFDLNDTKIYRSQSDVDEDYIDFFAFKNPVSEHFDDNITEIAVADQEDLRLKIIEIRCIYKSILIRYFKEVKLVQQNPAFKFGNYPTPQAIISTLSKYARKDVITSKVYLSAKKSSRRDDYWLSRIGMYQDEYNFVKYTLSTRYTVIDEKLAPKETDKYRVDAFSRFVNLLFKEEIVQDDITHLSVDGLSGVDYIAKIKHSERFPHKMILNKLGLIGDHSLINHLQHDSMVLNHWYIAHNTLPDADKSVAVYLYKGTFVVVNTQSVNQAVYVKANVYYQGDYNNANVNRIFLKVSKDYREHLRNRVVISVNKHSFNRLYTDQYHNITMNARDRVGNHNPFLFSYITSKYTNIKLCSIDINEKNRYVYKVSIHLDGSKLFDFQFKDNLYYNREELVSACVQNLRVQPDIAMLMMKNRLIDQTNAFDCIKYMNNGYIATLMNDMTFSSIETSPAVRYLATEYDRSSLCFFLQTHYQLIKDELESYYRSNGKEFLDLTIQLLSQYSSPIKSVSRAVSILERLTVKKQYKNNLSKLYNCPYNDVIYTHLTSASTDHKTNSLYLILLFIIKQCIDGTDFFDKIKEDFIASSDDEE</sequence>
<dbReference type="GO" id="GO:0003968">
    <property type="term" value="F:RNA-directed RNA polymerase activity"/>
    <property type="evidence" value="ECO:0007669"/>
    <property type="project" value="UniProtKB-KW"/>
</dbReference>
<dbReference type="GO" id="GO:0006351">
    <property type="term" value="P:DNA-templated transcription"/>
    <property type="evidence" value="ECO:0007669"/>
    <property type="project" value="InterPro"/>
</dbReference>
<dbReference type="InterPro" id="IPR007322">
    <property type="entry name" value="RNA_pol_bunyavir"/>
</dbReference>
<dbReference type="PROSITE" id="PS50525">
    <property type="entry name" value="RDRP_SSRNA_NEG_SEG"/>
    <property type="match status" value="1"/>
</dbReference>
<dbReference type="RefSeq" id="YP_010840088.1">
    <property type="nucleotide sequence ID" value="NC_078398.1"/>
</dbReference>
<dbReference type="InterPro" id="IPR007099">
    <property type="entry name" value="RNA-dir_pol_NSvirus"/>
</dbReference>
<reference evidence="8" key="1">
    <citation type="journal article" date="2020" name="Plant Dis.">
        <title>Identification and Characterization of a Pear Chlorotic Leaf Spot- associated Virus, a Novel Emaravirus Associated with a Severe Disease of Pear Trees in China.</title>
        <authorList>
            <person name="Liu H."/>
            <person name="Wang G."/>
            <person name="Yang Z."/>
            <person name="Wang Y."/>
            <person name="Zhang Z."/>
            <person name="Liu H."/>
            <person name="Waqas M."/>
            <person name="Hong N."/>
        </authorList>
    </citation>
    <scope>NUCLEOTIDE SEQUENCE</scope>
    <source>
        <strain evidence="8">PCLSaV-CG1</strain>
    </source>
</reference>
<evidence type="ECO:0000256" key="3">
    <source>
        <dbReference type="ARBA" id="ARBA00022679"/>
    </source>
</evidence>
<name>A0A7D0IQ07_9VIRU</name>
<feature type="domain" description="RdRp catalytic" evidence="7">
    <location>
        <begin position="1115"/>
        <end position="1300"/>
    </location>
</feature>
<dbReference type="GO" id="GO:0039694">
    <property type="term" value="P:viral RNA genome replication"/>
    <property type="evidence" value="ECO:0007669"/>
    <property type="project" value="InterPro"/>
</dbReference>
<evidence type="ECO:0000256" key="2">
    <source>
        <dbReference type="ARBA" id="ARBA00018602"/>
    </source>
</evidence>
<evidence type="ECO:0000313" key="8">
    <source>
        <dbReference type="EMBL" id="QEE82892.1"/>
    </source>
</evidence>
<dbReference type="KEGG" id="vg:80550573"/>
<dbReference type="Pfam" id="PF04196">
    <property type="entry name" value="Bunya_RdRp"/>
    <property type="match status" value="1"/>
</dbReference>
<evidence type="ECO:0000256" key="1">
    <source>
        <dbReference type="ARBA" id="ARBA00012494"/>
    </source>
</evidence>
<protein>
    <recommendedName>
        <fullName evidence="2">RNA-directed RNA polymerase L</fullName>
        <ecNumber evidence="1">2.7.7.48</ecNumber>
    </recommendedName>
    <alternativeName>
        <fullName evidence="4">Large structural protein</fullName>
    </alternativeName>
    <alternativeName>
        <fullName evidence="6">Replicase</fullName>
    </alternativeName>
    <alternativeName>
        <fullName evidence="5">Transcriptase</fullName>
    </alternativeName>
</protein>
<keyword evidence="8" id="KW-0696">RNA-directed RNA polymerase</keyword>
<evidence type="ECO:0000256" key="5">
    <source>
        <dbReference type="ARBA" id="ARBA00030436"/>
    </source>
</evidence>
<dbReference type="EMBL" id="MK602177">
    <property type="protein sequence ID" value="QEE82892.1"/>
    <property type="molecule type" value="Genomic_RNA"/>
</dbReference>